<evidence type="ECO:0000313" key="4">
    <source>
        <dbReference type="EMBL" id="GGM19726.1"/>
    </source>
</evidence>
<dbReference type="PANTHER" id="PTHR43420:SF31">
    <property type="entry name" value="ACETYLTRANSFERASE"/>
    <property type="match status" value="1"/>
</dbReference>
<keyword evidence="1" id="KW-0808">Transferase</keyword>
<dbReference type="SUPFAM" id="SSF55729">
    <property type="entry name" value="Acyl-CoA N-acyltransferases (Nat)"/>
    <property type="match status" value="1"/>
</dbReference>
<dbReference type="PROSITE" id="PS51186">
    <property type="entry name" value="GNAT"/>
    <property type="match status" value="1"/>
</dbReference>
<name>A0A917WPN8_9BACI</name>
<dbReference type="InterPro" id="IPR050680">
    <property type="entry name" value="YpeA/RimI_acetyltransf"/>
</dbReference>
<dbReference type="CDD" id="cd04301">
    <property type="entry name" value="NAT_SF"/>
    <property type="match status" value="1"/>
</dbReference>
<dbReference type="Gene3D" id="3.40.630.30">
    <property type="match status" value="1"/>
</dbReference>
<gene>
    <name evidence="4" type="ORF">GCM10011351_01980</name>
</gene>
<keyword evidence="5" id="KW-1185">Reference proteome</keyword>
<keyword evidence="2" id="KW-0012">Acyltransferase</keyword>
<protein>
    <submittedName>
        <fullName evidence="4">GNAT family acetyltransferase</fullName>
    </submittedName>
</protein>
<organism evidence="4 5">
    <name type="scientific">Paraliobacillus quinghaiensis</name>
    <dbReference type="NCBI Taxonomy" id="470815"/>
    <lineage>
        <taxon>Bacteria</taxon>
        <taxon>Bacillati</taxon>
        <taxon>Bacillota</taxon>
        <taxon>Bacilli</taxon>
        <taxon>Bacillales</taxon>
        <taxon>Bacillaceae</taxon>
        <taxon>Paraliobacillus</taxon>
    </lineage>
</organism>
<evidence type="ECO:0000256" key="2">
    <source>
        <dbReference type="ARBA" id="ARBA00023315"/>
    </source>
</evidence>
<accession>A0A917WPN8</accession>
<reference evidence="4" key="1">
    <citation type="journal article" date="2014" name="Int. J. Syst. Evol. Microbiol.">
        <title>Complete genome sequence of Corynebacterium casei LMG S-19264T (=DSM 44701T), isolated from a smear-ripened cheese.</title>
        <authorList>
            <consortium name="US DOE Joint Genome Institute (JGI-PGF)"/>
            <person name="Walter F."/>
            <person name="Albersmeier A."/>
            <person name="Kalinowski J."/>
            <person name="Ruckert C."/>
        </authorList>
    </citation>
    <scope>NUCLEOTIDE SEQUENCE</scope>
    <source>
        <strain evidence="4">CGMCC 1.6333</strain>
    </source>
</reference>
<comment type="caution">
    <text evidence="4">The sequence shown here is derived from an EMBL/GenBank/DDBJ whole genome shotgun (WGS) entry which is preliminary data.</text>
</comment>
<dbReference type="AlphaFoldDB" id="A0A917WPN8"/>
<dbReference type="EMBL" id="BMLG01000001">
    <property type="protein sequence ID" value="GGM19726.1"/>
    <property type="molecule type" value="Genomic_DNA"/>
</dbReference>
<reference evidence="4" key="2">
    <citation type="submission" date="2020-09" db="EMBL/GenBank/DDBJ databases">
        <authorList>
            <person name="Sun Q."/>
            <person name="Zhou Y."/>
        </authorList>
    </citation>
    <scope>NUCLEOTIDE SEQUENCE</scope>
    <source>
        <strain evidence="4">CGMCC 1.6333</strain>
    </source>
</reference>
<evidence type="ECO:0000313" key="5">
    <source>
        <dbReference type="Proteomes" id="UP000618460"/>
    </source>
</evidence>
<dbReference type="Pfam" id="PF13527">
    <property type="entry name" value="Acetyltransf_9"/>
    <property type="match status" value="1"/>
</dbReference>
<feature type="domain" description="N-acetyltransferase" evidence="3">
    <location>
        <begin position="23"/>
        <end position="160"/>
    </location>
</feature>
<proteinExistence type="predicted"/>
<dbReference type="Proteomes" id="UP000618460">
    <property type="component" value="Unassembled WGS sequence"/>
</dbReference>
<dbReference type="GO" id="GO:0016747">
    <property type="term" value="F:acyltransferase activity, transferring groups other than amino-acyl groups"/>
    <property type="evidence" value="ECO:0007669"/>
    <property type="project" value="InterPro"/>
</dbReference>
<evidence type="ECO:0000259" key="3">
    <source>
        <dbReference type="PROSITE" id="PS51186"/>
    </source>
</evidence>
<sequence length="310" mass="36083">MAVQQSYDYKPSEGVDKLSLTFIKNYKNDEKLRKSFNELATEVFGINFEDWYQKGFWNNRYVPYSYIDGDKVIANVSVNLLDFVIDGKNKSAIQIGTVMTHPNYRNKGLSTSLMNTVLEEYEGNYDFIYLFANQNVLDFYPKFGFDSFNEYQFSMPYLSTHSDKTGIRKLDGNNMDDINLIYKIATERLPVSNLFGTINTQDLLMFYCIYVFESNIYYIEEESAIVIFEQEDKQVDIYDIVSNKEVNIVNVLSKITNSDTNKIVFHFTPDYKGINAQSELFNGDDVFFIKMNGNDNYFPSELKYPITTKV</sequence>
<evidence type="ECO:0000256" key="1">
    <source>
        <dbReference type="ARBA" id="ARBA00022679"/>
    </source>
</evidence>
<dbReference type="InterPro" id="IPR000182">
    <property type="entry name" value="GNAT_dom"/>
</dbReference>
<dbReference type="PANTHER" id="PTHR43420">
    <property type="entry name" value="ACETYLTRANSFERASE"/>
    <property type="match status" value="1"/>
</dbReference>
<dbReference type="InterPro" id="IPR016181">
    <property type="entry name" value="Acyl_CoA_acyltransferase"/>
</dbReference>